<keyword evidence="7" id="KW-0028">Amino-acid biosynthesis</keyword>
<dbReference type="SUPFAM" id="SSF55021">
    <property type="entry name" value="ACT-like"/>
    <property type="match status" value="1"/>
</dbReference>
<evidence type="ECO:0000256" key="6">
    <source>
        <dbReference type="ARBA" id="ARBA00021582"/>
    </source>
</evidence>
<evidence type="ECO:0000256" key="3">
    <source>
        <dbReference type="ARBA" id="ARBA00005854"/>
    </source>
</evidence>
<dbReference type="Pfam" id="PF02826">
    <property type="entry name" value="2-Hacid_dh_C"/>
    <property type="match status" value="1"/>
</dbReference>
<dbReference type="SUPFAM" id="SSF51735">
    <property type="entry name" value="NAD(P)-binding Rossmann-fold domains"/>
    <property type="match status" value="1"/>
</dbReference>
<dbReference type="GO" id="GO:0051287">
    <property type="term" value="F:NAD binding"/>
    <property type="evidence" value="ECO:0007669"/>
    <property type="project" value="InterPro"/>
</dbReference>
<dbReference type="PROSITE" id="PS00065">
    <property type="entry name" value="D_2_HYDROXYACID_DH_1"/>
    <property type="match status" value="1"/>
</dbReference>
<dbReference type="EC" id="1.1.1.399" evidence="4"/>
<evidence type="ECO:0000256" key="10">
    <source>
        <dbReference type="ARBA" id="ARBA00023299"/>
    </source>
</evidence>
<evidence type="ECO:0000256" key="4">
    <source>
        <dbReference type="ARBA" id="ARBA00013001"/>
    </source>
</evidence>
<dbReference type="Gene3D" id="3.30.70.260">
    <property type="match status" value="1"/>
</dbReference>
<comment type="pathway">
    <text evidence="2">Amino-acid biosynthesis; L-serine biosynthesis; L-serine from 3-phospho-D-glycerate: step 1/3.</text>
</comment>
<keyword evidence="10" id="KW-0718">Serine biosynthesis</keyword>
<dbReference type="Proteomes" id="UP000270021">
    <property type="component" value="Chromosome"/>
</dbReference>
<evidence type="ECO:0000256" key="1">
    <source>
        <dbReference type="ARBA" id="ARBA00003800"/>
    </source>
</evidence>
<dbReference type="InterPro" id="IPR029753">
    <property type="entry name" value="D-isomer_DH_CS"/>
</dbReference>
<accession>A0A3Q8WS14</accession>
<evidence type="ECO:0000256" key="13">
    <source>
        <dbReference type="ARBA" id="ARBA00048731"/>
    </source>
</evidence>
<dbReference type="KEGG" id="fsl:EJO69_00430"/>
<keyword evidence="9" id="KW-0520">NAD</keyword>
<evidence type="ECO:0000256" key="9">
    <source>
        <dbReference type="ARBA" id="ARBA00023027"/>
    </source>
</evidence>
<name>A0A3Q8WS14_9ACTO</name>
<evidence type="ECO:0000256" key="7">
    <source>
        <dbReference type="ARBA" id="ARBA00022605"/>
    </source>
</evidence>
<dbReference type="PANTHER" id="PTHR42789:SF1">
    <property type="entry name" value="D-ISOMER SPECIFIC 2-HYDROXYACID DEHYDROGENASE FAMILY PROTEIN (AFU_ORTHOLOGUE AFUA_6G10090)"/>
    <property type="match status" value="1"/>
</dbReference>
<comment type="catalytic activity">
    <reaction evidence="12">
        <text>(R)-2-hydroxyglutarate + NAD(+) = 2-oxoglutarate + NADH + H(+)</text>
        <dbReference type="Rhea" id="RHEA:49612"/>
        <dbReference type="ChEBI" id="CHEBI:15378"/>
        <dbReference type="ChEBI" id="CHEBI:15801"/>
        <dbReference type="ChEBI" id="CHEBI:16810"/>
        <dbReference type="ChEBI" id="CHEBI:57540"/>
        <dbReference type="ChEBI" id="CHEBI:57945"/>
        <dbReference type="EC" id="1.1.1.399"/>
    </reaction>
</comment>
<dbReference type="InterPro" id="IPR036291">
    <property type="entry name" value="NAD(P)-bd_dom_sf"/>
</dbReference>
<evidence type="ECO:0000313" key="17">
    <source>
        <dbReference type="Proteomes" id="UP000270021"/>
    </source>
</evidence>
<protein>
    <recommendedName>
        <fullName evidence="6">D-3-phosphoglycerate dehydrogenase</fullName>
        <ecNumber evidence="4">1.1.1.399</ecNumber>
        <ecNumber evidence="5">1.1.1.95</ecNumber>
    </recommendedName>
    <alternativeName>
        <fullName evidence="11">2-oxoglutarate reductase</fullName>
    </alternativeName>
</protein>
<keyword evidence="8 14" id="KW-0560">Oxidoreductase</keyword>
<evidence type="ECO:0000256" key="8">
    <source>
        <dbReference type="ARBA" id="ARBA00023002"/>
    </source>
</evidence>
<dbReference type="InterPro" id="IPR002912">
    <property type="entry name" value="ACT_dom"/>
</dbReference>
<dbReference type="UniPathway" id="UPA00135">
    <property type="reaction ID" value="UER00196"/>
</dbReference>
<dbReference type="OrthoDB" id="9793626at2"/>
<dbReference type="EMBL" id="CP034438">
    <property type="protein sequence ID" value="AZN28932.1"/>
    <property type="molecule type" value="Genomic_DNA"/>
</dbReference>
<dbReference type="PROSITE" id="PS51671">
    <property type="entry name" value="ACT"/>
    <property type="match status" value="1"/>
</dbReference>
<dbReference type="FunFam" id="3.40.50.720:FF:000041">
    <property type="entry name" value="D-3-phosphoglycerate dehydrogenase"/>
    <property type="match status" value="1"/>
</dbReference>
<evidence type="ECO:0000259" key="15">
    <source>
        <dbReference type="PROSITE" id="PS51671"/>
    </source>
</evidence>
<evidence type="ECO:0000256" key="5">
    <source>
        <dbReference type="ARBA" id="ARBA00013143"/>
    </source>
</evidence>
<comment type="similarity">
    <text evidence="3 14">Belongs to the D-isomer specific 2-hydroxyacid dehydrogenase family.</text>
</comment>
<feature type="domain" description="ACT" evidence="15">
    <location>
        <begin position="331"/>
        <end position="402"/>
    </location>
</feature>
<dbReference type="Pfam" id="PF00389">
    <property type="entry name" value="2-Hacid_dh"/>
    <property type="match status" value="1"/>
</dbReference>
<dbReference type="GO" id="GO:0047545">
    <property type="term" value="F:(S)-2-hydroxyglutarate dehydrogenase activity"/>
    <property type="evidence" value="ECO:0007669"/>
    <property type="project" value="UniProtKB-ARBA"/>
</dbReference>
<dbReference type="InterPro" id="IPR029752">
    <property type="entry name" value="D-isomer_DH_CS1"/>
</dbReference>
<dbReference type="Pfam" id="PF22629">
    <property type="entry name" value="ACT_AHAS_ss"/>
    <property type="match status" value="1"/>
</dbReference>
<dbReference type="PROSITE" id="PS00671">
    <property type="entry name" value="D_2_HYDROXYACID_DH_3"/>
    <property type="match status" value="1"/>
</dbReference>
<dbReference type="InterPro" id="IPR045865">
    <property type="entry name" value="ACT-like_dom_sf"/>
</dbReference>
<dbReference type="CDD" id="cd12176">
    <property type="entry name" value="PGDH_3"/>
    <property type="match status" value="1"/>
</dbReference>
<sequence>MTRALLLENPHSNADAAFVRAGIEVVRHHGALDESDLIEALEGFDMLGIRSKTEVTQKVIDAHPDLLAIGTFAIGTNQIDLEAATNRGVAVFNAPYSNTRSVVELAIGEIISLSRRLPVQNDALHRGIWEKSAVGAHEVRGRTLGIIGFGNIGMQLSVVAEALGMRVVFYDTAEKLIIGNARRMNSMEELLEVADIVSIHVDGRASNRNLFGEKEFAMMKPGAIFLNLSRGFLVDIDALAARIEDGSIAGAGVDVFPTEPRANGDHFDSVLTGLPNVILTPHVGGSTEEAQRAIGLFVSEKLVSYYRKGATDMSINMPQIVDSPAKSARYRIAWVHSNMPGALAKVNRIFAESGANIDAQQLATQGQVGYSVTDISSNIPEEAVAELAEAEETIRLRVLSRD</sequence>
<dbReference type="InterPro" id="IPR006139">
    <property type="entry name" value="D-isomer_2_OHA_DH_cat_dom"/>
</dbReference>
<dbReference type="AlphaFoldDB" id="A0A3Q8WS14"/>
<evidence type="ECO:0000256" key="11">
    <source>
        <dbReference type="ARBA" id="ARBA00030455"/>
    </source>
</evidence>
<reference evidence="16 17" key="1">
    <citation type="submission" date="2018-12" db="EMBL/GenBank/DDBJ databases">
        <title>Complete genome sequence of Flaviflexus salsibiostraticola KCTC 33148.</title>
        <authorList>
            <person name="Bae J.-W."/>
        </authorList>
    </citation>
    <scope>NUCLEOTIDE SEQUENCE [LARGE SCALE GENOMIC DNA]</scope>
    <source>
        <strain evidence="16 17">KCTC 33148</strain>
    </source>
</reference>
<keyword evidence="17" id="KW-1185">Reference proteome</keyword>
<proteinExistence type="inferred from homology"/>
<dbReference type="InterPro" id="IPR050857">
    <property type="entry name" value="D-2-hydroxyacid_DH"/>
</dbReference>
<comment type="catalytic activity">
    <reaction evidence="13">
        <text>(2R)-3-phosphoglycerate + NAD(+) = 3-phosphooxypyruvate + NADH + H(+)</text>
        <dbReference type="Rhea" id="RHEA:12641"/>
        <dbReference type="ChEBI" id="CHEBI:15378"/>
        <dbReference type="ChEBI" id="CHEBI:18110"/>
        <dbReference type="ChEBI" id="CHEBI:57540"/>
        <dbReference type="ChEBI" id="CHEBI:57945"/>
        <dbReference type="ChEBI" id="CHEBI:58272"/>
        <dbReference type="EC" id="1.1.1.95"/>
    </reaction>
</comment>
<evidence type="ECO:0000256" key="14">
    <source>
        <dbReference type="RuleBase" id="RU003719"/>
    </source>
</evidence>
<dbReference type="NCBIfam" id="NF008759">
    <property type="entry name" value="PRK11790.1"/>
    <property type="match status" value="1"/>
</dbReference>
<organism evidence="16 17">
    <name type="scientific">Flaviflexus salsibiostraticola</name>
    <dbReference type="NCBI Taxonomy" id="1282737"/>
    <lineage>
        <taxon>Bacteria</taxon>
        <taxon>Bacillati</taxon>
        <taxon>Actinomycetota</taxon>
        <taxon>Actinomycetes</taxon>
        <taxon>Actinomycetales</taxon>
        <taxon>Actinomycetaceae</taxon>
        <taxon>Flaviflexus</taxon>
    </lineage>
</organism>
<gene>
    <name evidence="16" type="ORF">EJO69_00430</name>
</gene>
<dbReference type="GO" id="GO:0004617">
    <property type="term" value="F:phosphoglycerate dehydrogenase activity"/>
    <property type="evidence" value="ECO:0007669"/>
    <property type="project" value="UniProtKB-EC"/>
</dbReference>
<dbReference type="InterPro" id="IPR006140">
    <property type="entry name" value="D-isomer_DH_NAD-bd"/>
</dbReference>
<dbReference type="GO" id="GO:0006564">
    <property type="term" value="P:L-serine biosynthetic process"/>
    <property type="evidence" value="ECO:0007669"/>
    <property type="project" value="UniProtKB-KW"/>
</dbReference>
<dbReference type="Gene3D" id="3.40.50.720">
    <property type="entry name" value="NAD(P)-binding Rossmann-like Domain"/>
    <property type="match status" value="2"/>
</dbReference>
<comment type="function">
    <text evidence="1">Catalyzes the reversible oxidation of 3-phospho-D-glycerate to 3-phosphonooxypyruvate, the first step of the phosphorylated L-serine biosynthesis pathway. Also catalyzes the reversible oxidation of 2-hydroxyglutarate to 2-oxoglutarate.</text>
</comment>
<dbReference type="InterPro" id="IPR054480">
    <property type="entry name" value="AHAS_small-like_ACT"/>
</dbReference>
<evidence type="ECO:0000313" key="16">
    <source>
        <dbReference type="EMBL" id="AZN28932.1"/>
    </source>
</evidence>
<evidence type="ECO:0000256" key="12">
    <source>
        <dbReference type="ARBA" id="ARBA00048126"/>
    </source>
</evidence>
<dbReference type="PANTHER" id="PTHR42789">
    <property type="entry name" value="D-ISOMER SPECIFIC 2-HYDROXYACID DEHYDROGENASE FAMILY PROTEIN (AFU_ORTHOLOGUE AFUA_6G10090)"/>
    <property type="match status" value="1"/>
</dbReference>
<evidence type="ECO:0000256" key="2">
    <source>
        <dbReference type="ARBA" id="ARBA00005216"/>
    </source>
</evidence>
<dbReference type="EC" id="1.1.1.95" evidence="5"/>
<dbReference type="SUPFAM" id="SSF52283">
    <property type="entry name" value="Formate/glycerate dehydrogenase catalytic domain-like"/>
    <property type="match status" value="1"/>
</dbReference>